<comment type="caution">
    <text evidence="4">The sequence shown here is derived from an EMBL/GenBank/DDBJ whole genome shotgun (WGS) entry which is preliminary data.</text>
</comment>
<dbReference type="Proteomes" id="UP000784880">
    <property type="component" value="Unassembled WGS sequence"/>
</dbReference>
<evidence type="ECO:0000313" key="4">
    <source>
        <dbReference type="EMBL" id="MBU9713293.1"/>
    </source>
</evidence>
<dbReference type="Pfam" id="PF04321">
    <property type="entry name" value="RmlD_sub_bind"/>
    <property type="match status" value="1"/>
</dbReference>
<comment type="function">
    <text evidence="2">Catalyzes the reduction of dTDP-6-deoxy-L-lyxo-4-hexulose to yield dTDP-L-rhamnose.</text>
</comment>
<dbReference type="InterPro" id="IPR005913">
    <property type="entry name" value="dTDP_dehydrorham_reduct"/>
</dbReference>
<dbReference type="InterPro" id="IPR029903">
    <property type="entry name" value="RmlD-like-bd"/>
</dbReference>
<dbReference type="NCBIfam" id="TIGR01214">
    <property type="entry name" value="rmlD"/>
    <property type="match status" value="1"/>
</dbReference>
<protein>
    <recommendedName>
        <fullName evidence="2">dTDP-4-dehydrorhamnose reductase</fullName>
        <ecNumber evidence="2">1.1.1.133</ecNumber>
    </recommendedName>
</protein>
<sequence>MINNVLITGKRGQLSRALQNVLEERQVVFLPLGREEMDIKNFDSVCKYIMEWKPSIILHTGAWTEVDGAEEHFYHATQVNVQGTKNILKAAEKVRASVLYMSSDYVFDGESSMAYMEADKPKPVNHYGFTKWLGEEYVQNYRYDWWIVRTSWIFGGDVDNFVRKIVVKAQKRERINVVNDQSGSPTYVKDLARIVINLLEKKTGIYHVCNQGKCSRHELAEYIYSKITGQKDLVYKTTTQQFGNKAVRPKNSVLNMNMLKINSIPLPRSWEKAVDEYLKHI</sequence>
<feature type="domain" description="RmlD-like substrate binding" evidence="3">
    <location>
        <begin position="4"/>
        <end position="280"/>
    </location>
</feature>
<proteinExistence type="inferred from homology"/>
<comment type="similarity">
    <text evidence="1 2">Belongs to the dTDP-4-dehydrorhamnose reductase family.</text>
</comment>
<keyword evidence="2 4" id="KW-0560">Oxidoreductase</keyword>
<dbReference type="PANTHER" id="PTHR10491">
    <property type="entry name" value="DTDP-4-DEHYDRORHAMNOSE REDUCTASE"/>
    <property type="match status" value="1"/>
</dbReference>
<organism evidence="4 5">
    <name type="scientific">Evansella tamaricis</name>
    <dbReference type="NCBI Taxonomy" id="2069301"/>
    <lineage>
        <taxon>Bacteria</taxon>
        <taxon>Bacillati</taxon>
        <taxon>Bacillota</taxon>
        <taxon>Bacilli</taxon>
        <taxon>Bacillales</taxon>
        <taxon>Bacillaceae</taxon>
        <taxon>Evansella</taxon>
    </lineage>
</organism>
<evidence type="ECO:0000259" key="3">
    <source>
        <dbReference type="Pfam" id="PF04321"/>
    </source>
</evidence>
<gene>
    <name evidence="4" type="primary">rfbD</name>
    <name evidence="4" type="ORF">KS419_16295</name>
</gene>
<evidence type="ECO:0000256" key="2">
    <source>
        <dbReference type="RuleBase" id="RU364082"/>
    </source>
</evidence>
<name>A0ABS6JI38_9BACI</name>
<dbReference type="PANTHER" id="PTHR10491:SF4">
    <property type="entry name" value="METHIONINE ADENOSYLTRANSFERASE 2 SUBUNIT BETA"/>
    <property type="match status" value="1"/>
</dbReference>
<dbReference type="CDD" id="cd05254">
    <property type="entry name" value="dTDP_HR_like_SDR_e"/>
    <property type="match status" value="1"/>
</dbReference>
<comment type="pathway">
    <text evidence="2">Carbohydrate biosynthesis; dTDP-L-rhamnose biosynthesis.</text>
</comment>
<accession>A0ABS6JI38</accession>
<reference evidence="4 5" key="1">
    <citation type="submission" date="2021-06" db="EMBL/GenBank/DDBJ databases">
        <title>Bacillus sp. RD4P76, an endophyte from a halophyte.</title>
        <authorList>
            <person name="Sun J.-Q."/>
        </authorList>
    </citation>
    <scope>NUCLEOTIDE SEQUENCE [LARGE SCALE GENOMIC DNA]</scope>
    <source>
        <strain evidence="4 5">CGMCC 1.15917</strain>
    </source>
</reference>
<evidence type="ECO:0000313" key="5">
    <source>
        <dbReference type="Proteomes" id="UP000784880"/>
    </source>
</evidence>
<dbReference type="GO" id="GO:0008831">
    <property type="term" value="F:dTDP-4-dehydrorhamnose reductase activity"/>
    <property type="evidence" value="ECO:0007669"/>
    <property type="project" value="UniProtKB-EC"/>
</dbReference>
<dbReference type="EC" id="1.1.1.133" evidence="2"/>
<keyword evidence="2" id="KW-0521">NADP</keyword>
<keyword evidence="5" id="KW-1185">Reference proteome</keyword>
<dbReference type="RefSeq" id="WP_217067451.1">
    <property type="nucleotide sequence ID" value="NZ_JAHQCS010000131.1"/>
</dbReference>
<dbReference type="EMBL" id="JAHQCS010000131">
    <property type="protein sequence ID" value="MBU9713293.1"/>
    <property type="molecule type" value="Genomic_DNA"/>
</dbReference>
<evidence type="ECO:0000256" key="1">
    <source>
        <dbReference type="ARBA" id="ARBA00010944"/>
    </source>
</evidence>